<sequence length="157" mass="16522">MQELLERLLRSEEARIMRRDATERLTRRGFMRRAGAVAIAVPAVSALLAACGGGGGGGGTSGGGGGKLTIEMGEYYYKPATITVSPGASVTVTLKNAGTLQHDFHCDQINPTTSSLVDPGKSLDFTFTAPSQAGTYDFWCTVPGHKELGMVGKLEVK</sequence>
<dbReference type="GO" id="GO:0005507">
    <property type="term" value="F:copper ion binding"/>
    <property type="evidence" value="ECO:0007669"/>
    <property type="project" value="InterPro"/>
</dbReference>
<evidence type="ECO:0000313" key="6">
    <source>
        <dbReference type="EMBL" id="ACM05689.1"/>
    </source>
</evidence>
<evidence type="ECO:0000256" key="4">
    <source>
        <dbReference type="ARBA" id="ARBA00023008"/>
    </source>
</evidence>
<keyword evidence="4" id="KW-0186">Copper</keyword>
<dbReference type="PANTHER" id="PTHR38439:SF3">
    <property type="entry name" value="COPPER-RESISTANT CUPROPROTEIN COPI"/>
    <property type="match status" value="1"/>
</dbReference>
<dbReference type="Pfam" id="PF00127">
    <property type="entry name" value="Copper-bind"/>
    <property type="match status" value="1"/>
</dbReference>
<dbReference type="AlphaFoldDB" id="B9KY30"/>
<dbReference type="InterPro" id="IPR028871">
    <property type="entry name" value="BlueCu_1_BS"/>
</dbReference>
<evidence type="ECO:0000256" key="1">
    <source>
        <dbReference type="ARBA" id="ARBA00022448"/>
    </source>
</evidence>
<keyword evidence="3" id="KW-0249">Electron transport</keyword>
<dbReference type="Proteomes" id="UP000000447">
    <property type="component" value="Chromosome"/>
</dbReference>
<reference evidence="6 7" key="1">
    <citation type="journal article" date="2009" name="PLoS ONE">
        <title>Complete genome sequence of the aerobic CO-oxidizing thermophile Thermomicrobium roseum.</title>
        <authorList>
            <person name="Wu D."/>
            <person name="Raymond J."/>
            <person name="Wu M."/>
            <person name="Chatterji S."/>
            <person name="Ren Q."/>
            <person name="Graham J.E."/>
            <person name="Bryant D.A."/>
            <person name="Robb F."/>
            <person name="Colman A."/>
            <person name="Tallon L.J."/>
            <person name="Badger J.H."/>
            <person name="Madupu R."/>
            <person name="Ward N.L."/>
            <person name="Eisen J.A."/>
        </authorList>
    </citation>
    <scope>NUCLEOTIDE SEQUENCE [LARGE SCALE GENOMIC DNA]</scope>
    <source>
        <strain evidence="7">ATCC 27502 / DSM 5159 / P-2</strain>
    </source>
</reference>
<keyword evidence="1" id="KW-0813">Transport</keyword>
<feature type="domain" description="Blue (type 1) copper" evidence="5">
    <location>
        <begin position="67"/>
        <end position="157"/>
    </location>
</feature>
<evidence type="ECO:0000256" key="2">
    <source>
        <dbReference type="ARBA" id="ARBA00022723"/>
    </source>
</evidence>
<keyword evidence="7" id="KW-1185">Reference proteome</keyword>
<dbReference type="eggNOG" id="COG4454">
    <property type="taxonomic scope" value="Bacteria"/>
</dbReference>
<evidence type="ECO:0000259" key="5">
    <source>
        <dbReference type="Pfam" id="PF00127"/>
    </source>
</evidence>
<dbReference type="InterPro" id="IPR050845">
    <property type="entry name" value="Cu-binding_ET"/>
</dbReference>
<dbReference type="InterPro" id="IPR000923">
    <property type="entry name" value="BlueCu_1"/>
</dbReference>
<dbReference type="STRING" id="309801.trd_0373"/>
<dbReference type="Gene3D" id="2.60.40.420">
    <property type="entry name" value="Cupredoxins - blue copper proteins"/>
    <property type="match status" value="1"/>
</dbReference>
<dbReference type="EMBL" id="CP001275">
    <property type="protein sequence ID" value="ACM05689.1"/>
    <property type="molecule type" value="Genomic_DNA"/>
</dbReference>
<evidence type="ECO:0000313" key="7">
    <source>
        <dbReference type="Proteomes" id="UP000000447"/>
    </source>
</evidence>
<dbReference type="HOGENOM" id="CLU_141684_0_0_0"/>
<proteinExistence type="predicted"/>
<name>B9KY30_THERP</name>
<accession>B9KY30</accession>
<dbReference type="KEGG" id="tro:trd_0373"/>
<evidence type="ECO:0000256" key="3">
    <source>
        <dbReference type="ARBA" id="ARBA00022982"/>
    </source>
</evidence>
<dbReference type="GO" id="GO:0009055">
    <property type="term" value="F:electron transfer activity"/>
    <property type="evidence" value="ECO:0007669"/>
    <property type="project" value="InterPro"/>
</dbReference>
<dbReference type="PROSITE" id="PS00196">
    <property type="entry name" value="COPPER_BLUE"/>
    <property type="match status" value="1"/>
</dbReference>
<protein>
    <submittedName>
        <fullName evidence="6">Halocyanin-like protein</fullName>
    </submittedName>
</protein>
<gene>
    <name evidence="6" type="ordered locus">trd_0373</name>
</gene>
<dbReference type="SUPFAM" id="SSF49503">
    <property type="entry name" value="Cupredoxins"/>
    <property type="match status" value="1"/>
</dbReference>
<keyword evidence="2" id="KW-0479">Metal-binding</keyword>
<dbReference type="InterPro" id="IPR008972">
    <property type="entry name" value="Cupredoxin"/>
</dbReference>
<dbReference type="PANTHER" id="PTHR38439">
    <property type="entry name" value="AURACYANIN-B"/>
    <property type="match status" value="1"/>
</dbReference>
<organism evidence="6 7">
    <name type="scientific">Thermomicrobium roseum (strain ATCC 27502 / DSM 5159 / P-2)</name>
    <dbReference type="NCBI Taxonomy" id="309801"/>
    <lineage>
        <taxon>Bacteria</taxon>
        <taxon>Pseudomonadati</taxon>
        <taxon>Thermomicrobiota</taxon>
        <taxon>Thermomicrobia</taxon>
        <taxon>Thermomicrobiales</taxon>
        <taxon>Thermomicrobiaceae</taxon>
        <taxon>Thermomicrobium</taxon>
    </lineage>
</organism>